<reference evidence="1 2" key="1">
    <citation type="submission" date="2016-10" db="EMBL/GenBank/DDBJ databases">
        <authorList>
            <person name="de Groot N.N."/>
        </authorList>
    </citation>
    <scope>NUCLEOTIDE SEQUENCE [LARGE SCALE GENOMIC DNA]</scope>
    <source>
        <strain evidence="1 2">DSM 26130</strain>
    </source>
</reference>
<organism evidence="1 2">
    <name type="scientific">Spirosoma endophyticum</name>
    <dbReference type="NCBI Taxonomy" id="662367"/>
    <lineage>
        <taxon>Bacteria</taxon>
        <taxon>Pseudomonadati</taxon>
        <taxon>Bacteroidota</taxon>
        <taxon>Cytophagia</taxon>
        <taxon>Cytophagales</taxon>
        <taxon>Cytophagaceae</taxon>
        <taxon>Spirosoma</taxon>
    </lineage>
</organism>
<gene>
    <name evidence="1" type="ORF">SAMN05216167_11277</name>
</gene>
<dbReference type="AlphaFoldDB" id="A0A1I1ZC00"/>
<name>A0A1I1ZC00_9BACT</name>
<protein>
    <submittedName>
        <fullName evidence="1">Uncharacterized protein</fullName>
    </submittedName>
</protein>
<accession>A0A1I1ZC00</accession>
<sequence>MNDPYFIKMLDFVKDDLSTYNAETHFLILRVTPSSLKRSIAHSIRLKREYGIQTIFFQDEDGKYTGISQFIAELENQVNVVVKKVEPVKNATAVEVTAVAQGDVALTERLFSLSREQYADED</sequence>
<evidence type="ECO:0000313" key="1">
    <source>
        <dbReference type="EMBL" id="SFE29271.1"/>
    </source>
</evidence>
<keyword evidence="2" id="KW-1185">Reference proteome</keyword>
<dbReference type="EMBL" id="FOLQ01000012">
    <property type="protein sequence ID" value="SFE29271.1"/>
    <property type="molecule type" value="Genomic_DNA"/>
</dbReference>
<proteinExistence type="predicted"/>
<dbReference type="STRING" id="662367.SAMN05216167_11277"/>
<evidence type="ECO:0000313" key="2">
    <source>
        <dbReference type="Proteomes" id="UP000198598"/>
    </source>
</evidence>
<dbReference type="Proteomes" id="UP000198598">
    <property type="component" value="Unassembled WGS sequence"/>
</dbReference>